<reference evidence="1 2" key="1">
    <citation type="submission" date="2018-08" db="EMBL/GenBank/DDBJ databases">
        <title>Mucilaginibacter sp. MYSH2.</title>
        <authorList>
            <person name="Seo T."/>
        </authorList>
    </citation>
    <scope>NUCLEOTIDE SEQUENCE [LARGE SCALE GENOMIC DNA]</scope>
    <source>
        <strain evidence="1 2">MYSH2</strain>
    </source>
</reference>
<dbReference type="RefSeq" id="WP_117392234.1">
    <property type="nucleotide sequence ID" value="NZ_QWDC01000002.1"/>
</dbReference>
<gene>
    <name evidence="1" type="ORF">D0C36_13945</name>
</gene>
<name>A0A372NTF0_9SPHI</name>
<evidence type="ECO:0000313" key="2">
    <source>
        <dbReference type="Proteomes" id="UP000264217"/>
    </source>
</evidence>
<dbReference type="PROSITE" id="PS51257">
    <property type="entry name" value="PROKAR_LIPOPROTEIN"/>
    <property type="match status" value="1"/>
</dbReference>
<dbReference type="OrthoDB" id="794736at2"/>
<accession>A0A372NTF0</accession>
<organism evidence="1 2">
    <name type="scientific">Mucilaginibacter conchicola</name>
    <dbReference type="NCBI Taxonomy" id="2303333"/>
    <lineage>
        <taxon>Bacteria</taxon>
        <taxon>Pseudomonadati</taxon>
        <taxon>Bacteroidota</taxon>
        <taxon>Sphingobacteriia</taxon>
        <taxon>Sphingobacteriales</taxon>
        <taxon>Sphingobacteriaceae</taxon>
        <taxon>Mucilaginibacter</taxon>
    </lineage>
</organism>
<proteinExistence type="predicted"/>
<dbReference type="EMBL" id="QWDC01000002">
    <property type="protein sequence ID" value="RFZ92525.1"/>
    <property type="molecule type" value="Genomic_DNA"/>
</dbReference>
<sequence>MKRHYFLLILLLAACSRPQKLTSTVAVSVTADHRSVQFKGLDRLVIGEISRDTNAAVWQSLVAVYKMPADTDLKSYQPVQPGKYRVQDSVVVFTPDTPFVKGKTYFVRNYRPDAANHLSDYIKGQAHVGSLKYIDLIFKP</sequence>
<dbReference type="Proteomes" id="UP000264217">
    <property type="component" value="Unassembled WGS sequence"/>
</dbReference>
<keyword evidence="2" id="KW-1185">Reference proteome</keyword>
<protein>
    <submittedName>
        <fullName evidence="1">Uncharacterized protein</fullName>
    </submittedName>
</protein>
<comment type="caution">
    <text evidence="1">The sequence shown here is derived from an EMBL/GenBank/DDBJ whole genome shotgun (WGS) entry which is preliminary data.</text>
</comment>
<dbReference type="AlphaFoldDB" id="A0A372NTF0"/>
<evidence type="ECO:0000313" key="1">
    <source>
        <dbReference type="EMBL" id="RFZ92525.1"/>
    </source>
</evidence>